<dbReference type="AlphaFoldDB" id="H5TD35"/>
<organism evidence="1 2">
    <name type="scientific">Glaciecola punicea ACAM 611</name>
    <dbReference type="NCBI Taxonomy" id="1121923"/>
    <lineage>
        <taxon>Bacteria</taxon>
        <taxon>Pseudomonadati</taxon>
        <taxon>Pseudomonadota</taxon>
        <taxon>Gammaproteobacteria</taxon>
        <taxon>Alteromonadales</taxon>
        <taxon>Alteromonadaceae</taxon>
        <taxon>Glaciecola</taxon>
    </lineage>
</organism>
<dbReference type="Proteomes" id="UP000053586">
    <property type="component" value="Unassembled WGS sequence"/>
</dbReference>
<proteinExistence type="predicted"/>
<gene>
    <name evidence="1" type="ORF">GPUN_2097</name>
</gene>
<evidence type="ECO:0008006" key="3">
    <source>
        <dbReference type="Google" id="ProtNLM"/>
    </source>
</evidence>
<evidence type="ECO:0000313" key="1">
    <source>
        <dbReference type="EMBL" id="GAB56212.1"/>
    </source>
</evidence>
<name>H5TD35_9ALTE</name>
<reference evidence="1 2" key="1">
    <citation type="journal article" date="2012" name="J. Bacteriol.">
        <title>Genome sequence of proteorhodopsin-containing sea ice bacterium Glaciecola punicea ACAM 611T.</title>
        <authorList>
            <person name="Qin Q.-L."/>
            <person name="Xie B.-B."/>
            <person name="Shu Y.-L."/>
            <person name="Rong J.-C."/>
            <person name="Zhao D.-L."/>
            <person name="Zhang X.-Y."/>
            <person name="Chen X.-L."/>
            <person name="Zhou B.-C."/>
            <person name="Zhanga Y.-Z."/>
        </authorList>
    </citation>
    <scope>NUCLEOTIDE SEQUENCE [LARGE SCALE GENOMIC DNA]</scope>
    <source>
        <strain evidence="1 2">ACAM 611</strain>
    </source>
</reference>
<comment type="caution">
    <text evidence="1">The sequence shown here is derived from an EMBL/GenBank/DDBJ whole genome shotgun (WGS) entry which is preliminary data.</text>
</comment>
<reference evidence="1 2" key="2">
    <citation type="journal article" date="2017" name="Antonie Van Leeuwenhoek">
        <title>Rhizobium rhizosphaerae sp. nov., a novel species isolated from rice rhizosphere.</title>
        <authorList>
            <person name="Zhao J.J."/>
            <person name="Zhang J."/>
            <person name="Zhang R.J."/>
            <person name="Zhang C.W."/>
            <person name="Yin H.Q."/>
            <person name="Zhang X.X."/>
        </authorList>
    </citation>
    <scope>NUCLEOTIDE SEQUENCE [LARGE SCALE GENOMIC DNA]</scope>
    <source>
        <strain evidence="1 2">ACAM 611</strain>
    </source>
</reference>
<dbReference type="EMBL" id="BAET01000024">
    <property type="protein sequence ID" value="GAB56212.1"/>
    <property type="molecule type" value="Genomic_DNA"/>
</dbReference>
<accession>H5TD35</accession>
<dbReference type="RefSeq" id="WP_006006110.1">
    <property type="nucleotide sequence ID" value="NZ_BAET01000024.1"/>
</dbReference>
<protein>
    <recommendedName>
        <fullName evidence="3">Transposase</fullName>
    </recommendedName>
</protein>
<dbReference type="NCBIfam" id="NF047593">
    <property type="entry name" value="IS66_ISAeme5_TnpA"/>
    <property type="match status" value="1"/>
</dbReference>
<sequence>MTTKQTQSFWQQHVSQWQQSTLSQAQYCKKHDLKPHSLSHHKRKLETKREKVASSGFIKVTVPQRVELQTPLTLHFASGLSLSGIEVNNIALVKQLTAVLS</sequence>
<dbReference type="OrthoDB" id="6368379at2"/>
<evidence type="ECO:0000313" key="2">
    <source>
        <dbReference type="Proteomes" id="UP000053586"/>
    </source>
</evidence>
<keyword evidence="2" id="KW-1185">Reference proteome</keyword>